<feature type="compositionally biased region" description="Polar residues" evidence="1">
    <location>
        <begin position="586"/>
        <end position="597"/>
    </location>
</feature>
<protein>
    <submittedName>
        <fullName evidence="2">Uncharacterized protein</fullName>
    </submittedName>
</protein>
<feature type="compositionally biased region" description="Low complexity" evidence="1">
    <location>
        <begin position="744"/>
        <end position="764"/>
    </location>
</feature>
<gene>
    <name evidence="2" type="ORF">PVAG01_10912</name>
</gene>
<feature type="compositionally biased region" description="Polar residues" evidence="1">
    <location>
        <begin position="156"/>
        <end position="170"/>
    </location>
</feature>
<feature type="region of interest" description="Disordered" evidence="1">
    <location>
        <begin position="650"/>
        <end position="823"/>
    </location>
</feature>
<sequence>MATSKGSSTPLGPPIRIFAIGKPFDGWRIPNYPKNKLQPSIATAAGAFPLTFTEFYAGVNECNVDKKVNGLLKLEAVKALWRYTVDTHFSHELEEYKMKALMTAFKFRADEETSRKVKKEKKDSRDDDGDSSENESIVALYTGETPQPPGLRSVLPSANQDFASTGSMSVPQAPRSMMQGGNHANPNSRSSNKSRGHGWNTPRNEINQGPQIPLRTPIGSTASSNLPRFGLIISKIKRWSYRLEDHINRWAAEFGPVRIQIGSDLPELERLKLREDYSLHMDFVIICVNSRESQEKAIETFNWKAFRIEPYPRDMELNDRARQARNRLLVNDKEPPTANSKIRRNTNEGPGQDASLEPLSHQRERHGETLHRDRDREVSSEHSRSLGPRQDHAQLRNPNLIHNNPQRMDRDVQPNHPAASGDAHRRPSNYLRANQDPQINRYTQPREIDHVDQDIPRLNRGPEFRGRSHPGNPNLIPNNHQWKGRDPQPSSIEMKERSIGTRTAITTPAKTSLTTPSVVQPSTASPRLYTDSNSSIQPSGPSDIRPSIETNIHPSRSAIIQIPHTQTPGVHQTYPEAAPGIEQSANLSQNVPNQNPRPIQDRPLEHPITGVPNTTQTPDQANTLVPATANSSNGDVEMKDSAAEEVIDKNTQTLIDLDPEPEIEETPSVTASSSKRESRGKKSKQTHRGASFSTDEQDNDDATMTDPPPSSQPRRKKKKAKETENERRSREATASLKSLVSVLEDSSSGEAETAAAATEVASARSKGKRRRGRERTRSTSSSTSATPPPASVSSQPKKKKSRPAKTREKKVGGRVEKEKKSNRWARLAGALRDARTKLSGDELELFEAIIARPA</sequence>
<feature type="compositionally biased region" description="Basic and acidic residues" evidence="1">
    <location>
        <begin position="444"/>
        <end position="466"/>
    </location>
</feature>
<feature type="compositionally biased region" description="Basic and acidic residues" evidence="1">
    <location>
        <begin position="360"/>
        <end position="394"/>
    </location>
</feature>
<keyword evidence="3" id="KW-1185">Reference proteome</keyword>
<feature type="compositionally biased region" description="Polar residues" evidence="1">
    <location>
        <begin position="201"/>
        <end position="210"/>
    </location>
</feature>
<dbReference type="Proteomes" id="UP001629113">
    <property type="component" value="Unassembled WGS sequence"/>
</dbReference>
<feature type="region of interest" description="Disordered" evidence="1">
    <location>
        <begin position="327"/>
        <end position="491"/>
    </location>
</feature>
<dbReference type="EMBL" id="JBFCZG010000010">
    <property type="protein sequence ID" value="KAL3417902.1"/>
    <property type="molecule type" value="Genomic_DNA"/>
</dbReference>
<evidence type="ECO:0000313" key="3">
    <source>
        <dbReference type="Proteomes" id="UP001629113"/>
    </source>
</evidence>
<evidence type="ECO:0000313" key="2">
    <source>
        <dbReference type="EMBL" id="KAL3417902.1"/>
    </source>
</evidence>
<proteinExistence type="predicted"/>
<evidence type="ECO:0000256" key="1">
    <source>
        <dbReference type="SAM" id="MobiDB-lite"/>
    </source>
</evidence>
<feature type="region of interest" description="Disordered" evidence="1">
    <location>
        <begin position="112"/>
        <end position="212"/>
    </location>
</feature>
<feature type="compositionally biased region" description="Basic residues" evidence="1">
    <location>
        <begin position="765"/>
        <end position="774"/>
    </location>
</feature>
<feature type="compositionally biased region" description="Polar residues" evidence="1">
    <location>
        <begin position="182"/>
        <end position="193"/>
    </location>
</feature>
<feature type="compositionally biased region" description="Polar residues" evidence="1">
    <location>
        <begin position="512"/>
        <end position="540"/>
    </location>
</feature>
<organism evidence="2 3">
    <name type="scientific">Phlyctema vagabunda</name>
    <dbReference type="NCBI Taxonomy" id="108571"/>
    <lineage>
        <taxon>Eukaryota</taxon>
        <taxon>Fungi</taxon>
        <taxon>Dikarya</taxon>
        <taxon>Ascomycota</taxon>
        <taxon>Pezizomycotina</taxon>
        <taxon>Leotiomycetes</taxon>
        <taxon>Helotiales</taxon>
        <taxon>Dermateaceae</taxon>
        <taxon>Phlyctema</taxon>
    </lineage>
</organism>
<feature type="compositionally biased region" description="Polar residues" evidence="1">
    <location>
        <begin position="396"/>
        <end position="406"/>
    </location>
</feature>
<feature type="compositionally biased region" description="Basic and acidic residues" evidence="1">
    <location>
        <begin position="112"/>
        <end position="125"/>
    </location>
</feature>
<feature type="region of interest" description="Disordered" evidence="1">
    <location>
        <begin position="586"/>
        <end position="636"/>
    </location>
</feature>
<accession>A0ABR4P3L1</accession>
<comment type="caution">
    <text evidence="2">The sequence shown here is derived from an EMBL/GenBank/DDBJ whole genome shotgun (WGS) entry which is preliminary data.</text>
</comment>
<reference evidence="2 3" key="1">
    <citation type="submission" date="2024-06" db="EMBL/GenBank/DDBJ databases">
        <title>Complete genome of Phlyctema vagabunda strain 19-DSS-EL-015.</title>
        <authorList>
            <person name="Fiorenzani C."/>
        </authorList>
    </citation>
    <scope>NUCLEOTIDE SEQUENCE [LARGE SCALE GENOMIC DNA]</scope>
    <source>
        <strain evidence="2 3">19-DSS-EL-015</strain>
    </source>
</reference>
<feature type="compositionally biased region" description="Polar residues" evidence="1">
    <location>
        <begin position="431"/>
        <end position="443"/>
    </location>
</feature>
<feature type="compositionally biased region" description="Polar residues" evidence="1">
    <location>
        <begin position="611"/>
        <end position="634"/>
    </location>
</feature>
<feature type="compositionally biased region" description="Basic residues" evidence="1">
    <location>
        <begin position="678"/>
        <end position="687"/>
    </location>
</feature>
<name>A0ABR4P3L1_9HELO</name>
<feature type="compositionally biased region" description="Basic and acidic residues" evidence="1">
    <location>
        <begin position="805"/>
        <end position="821"/>
    </location>
</feature>
<feature type="compositionally biased region" description="Basic and acidic residues" evidence="1">
    <location>
        <begin position="721"/>
        <end position="731"/>
    </location>
</feature>
<feature type="region of interest" description="Disordered" evidence="1">
    <location>
        <begin position="512"/>
        <end position="543"/>
    </location>
</feature>